<dbReference type="Pfam" id="PF00440">
    <property type="entry name" value="TetR_N"/>
    <property type="match status" value="1"/>
</dbReference>
<comment type="caution">
    <text evidence="6">The sequence shown here is derived from an EMBL/GenBank/DDBJ whole genome shotgun (WGS) entry which is preliminary data.</text>
</comment>
<keyword evidence="1" id="KW-0805">Transcription regulation</keyword>
<keyword evidence="3" id="KW-0804">Transcription</keyword>
<evidence type="ECO:0000313" key="6">
    <source>
        <dbReference type="EMBL" id="MFC0543019.1"/>
    </source>
</evidence>
<dbReference type="SUPFAM" id="SSF46689">
    <property type="entry name" value="Homeodomain-like"/>
    <property type="match status" value="1"/>
</dbReference>
<organism evidence="6 7">
    <name type="scientific">Kutzneria chonburiensis</name>
    <dbReference type="NCBI Taxonomy" id="1483604"/>
    <lineage>
        <taxon>Bacteria</taxon>
        <taxon>Bacillati</taxon>
        <taxon>Actinomycetota</taxon>
        <taxon>Actinomycetes</taxon>
        <taxon>Pseudonocardiales</taxon>
        <taxon>Pseudonocardiaceae</taxon>
        <taxon>Kutzneria</taxon>
    </lineage>
</organism>
<dbReference type="RefSeq" id="WP_273941423.1">
    <property type="nucleotide sequence ID" value="NZ_CP097263.1"/>
</dbReference>
<sequence>MADSEQQGLRERKKLQTWRTIREAAFRLIEERGYDAVSVEDIAAAANVSRSTMFNYFPTKEAIVLDPDPQTPAVWRALLRDHRDDQPLWTALQNVFLGYMGTFSDSLAVQKRLKTTYPKLAESVRDHGEQFGVELRAWVAERTEPGHELEATLMLNTAQAVVGTAYSMWSPDDGFDRLLDLARDCFARAGNGFS</sequence>
<accession>A0ABV6MRU6</accession>
<evidence type="ECO:0000313" key="7">
    <source>
        <dbReference type="Proteomes" id="UP001589810"/>
    </source>
</evidence>
<reference evidence="6 7" key="1">
    <citation type="submission" date="2024-09" db="EMBL/GenBank/DDBJ databases">
        <authorList>
            <person name="Sun Q."/>
            <person name="Mori K."/>
        </authorList>
    </citation>
    <scope>NUCLEOTIDE SEQUENCE [LARGE SCALE GENOMIC DNA]</scope>
    <source>
        <strain evidence="6 7">TBRC 1432</strain>
    </source>
</reference>
<feature type="DNA-binding region" description="H-T-H motif" evidence="4">
    <location>
        <begin position="38"/>
        <end position="57"/>
    </location>
</feature>
<evidence type="ECO:0000259" key="5">
    <source>
        <dbReference type="PROSITE" id="PS50977"/>
    </source>
</evidence>
<dbReference type="EMBL" id="JBHLUD010000004">
    <property type="protein sequence ID" value="MFC0543019.1"/>
    <property type="molecule type" value="Genomic_DNA"/>
</dbReference>
<name>A0ABV6MRU6_9PSEU</name>
<dbReference type="InterPro" id="IPR009057">
    <property type="entry name" value="Homeodomain-like_sf"/>
</dbReference>
<evidence type="ECO:0000256" key="4">
    <source>
        <dbReference type="PROSITE-ProRule" id="PRU00335"/>
    </source>
</evidence>
<evidence type="ECO:0000256" key="1">
    <source>
        <dbReference type="ARBA" id="ARBA00023015"/>
    </source>
</evidence>
<dbReference type="PANTHER" id="PTHR30055">
    <property type="entry name" value="HTH-TYPE TRANSCRIPTIONAL REGULATOR RUTR"/>
    <property type="match status" value="1"/>
</dbReference>
<gene>
    <name evidence="6" type="ORF">ACFFH7_16080</name>
</gene>
<proteinExistence type="predicted"/>
<keyword evidence="2 4" id="KW-0238">DNA-binding</keyword>
<dbReference type="InterPro" id="IPR050109">
    <property type="entry name" value="HTH-type_TetR-like_transc_reg"/>
</dbReference>
<dbReference type="InterPro" id="IPR001647">
    <property type="entry name" value="HTH_TetR"/>
</dbReference>
<dbReference type="Proteomes" id="UP001589810">
    <property type="component" value="Unassembled WGS sequence"/>
</dbReference>
<keyword evidence="7" id="KW-1185">Reference proteome</keyword>
<dbReference type="PANTHER" id="PTHR30055:SF234">
    <property type="entry name" value="HTH-TYPE TRANSCRIPTIONAL REGULATOR BETI"/>
    <property type="match status" value="1"/>
</dbReference>
<protein>
    <submittedName>
        <fullName evidence="6">TetR/AcrR family transcriptional regulator</fullName>
    </submittedName>
</protein>
<dbReference type="Gene3D" id="1.10.10.60">
    <property type="entry name" value="Homeodomain-like"/>
    <property type="match status" value="1"/>
</dbReference>
<evidence type="ECO:0000256" key="2">
    <source>
        <dbReference type="ARBA" id="ARBA00023125"/>
    </source>
</evidence>
<dbReference type="PRINTS" id="PR00455">
    <property type="entry name" value="HTHTETR"/>
</dbReference>
<feature type="domain" description="HTH tetR-type" evidence="5">
    <location>
        <begin position="15"/>
        <end position="75"/>
    </location>
</feature>
<dbReference type="Gene3D" id="1.10.357.10">
    <property type="entry name" value="Tetracycline Repressor, domain 2"/>
    <property type="match status" value="1"/>
</dbReference>
<evidence type="ECO:0000256" key="3">
    <source>
        <dbReference type="ARBA" id="ARBA00023163"/>
    </source>
</evidence>
<dbReference type="PROSITE" id="PS50977">
    <property type="entry name" value="HTH_TETR_2"/>
    <property type="match status" value="1"/>
</dbReference>